<dbReference type="InterPro" id="IPR007112">
    <property type="entry name" value="Expansin/allergen_DPBB_dom"/>
</dbReference>
<accession>A0A150H4B5</accession>
<dbReference type="CDD" id="cd22271">
    <property type="entry name" value="DPBB_EXP_N-like"/>
    <property type="match status" value="1"/>
</dbReference>
<comment type="caution">
    <text evidence="3">The sequence shown here is derived from an EMBL/GenBank/DDBJ whole genome shotgun (WGS) entry which is preliminary data.</text>
</comment>
<keyword evidence="4" id="KW-1185">Reference proteome</keyword>
<dbReference type="PANTHER" id="PTHR31867">
    <property type="entry name" value="EXPANSIN-A15"/>
    <property type="match status" value="1"/>
</dbReference>
<dbReference type="Pfam" id="PF03330">
    <property type="entry name" value="DPBB_1"/>
    <property type="match status" value="1"/>
</dbReference>
<feature type="domain" description="Expansin-like EG45" evidence="2">
    <location>
        <begin position="31"/>
        <end position="124"/>
    </location>
</feature>
<evidence type="ECO:0000259" key="2">
    <source>
        <dbReference type="PROSITE" id="PS50842"/>
    </source>
</evidence>
<gene>
    <name evidence="3" type="ORF">GPECTOR_1g780</name>
</gene>
<dbReference type="PROSITE" id="PS50842">
    <property type="entry name" value="EXPANSIN_EG45"/>
    <property type="match status" value="1"/>
</dbReference>
<dbReference type="OrthoDB" id="5823761at2759"/>
<feature type="compositionally biased region" description="Low complexity" evidence="1">
    <location>
        <begin position="148"/>
        <end position="171"/>
    </location>
</feature>
<sequence>MCMQSSNTAAVRIEISKCRAVPGGDAKTRKCFEVKCRNADISDGYGQSLHRRNACYDESKTVVITIADACPCRYPNNQYSNQRWCCGDVAHLDISQEAFSQLANLGIGVIGLSYREVDCSTPGNAGNGGGGGSSSDGSDGGNYRTATGSSEQGSGQQGSGHKQSWSWGNWR</sequence>
<feature type="compositionally biased region" description="Gly residues" evidence="1">
    <location>
        <begin position="125"/>
        <end position="140"/>
    </location>
</feature>
<name>A0A150H4B5_GONPE</name>
<reference evidence="4" key="1">
    <citation type="journal article" date="2016" name="Nat. Commun.">
        <title>The Gonium pectorale genome demonstrates co-option of cell cycle regulation during the evolution of multicellularity.</title>
        <authorList>
            <person name="Hanschen E.R."/>
            <person name="Marriage T.N."/>
            <person name="Ferris P.J."/>
            <person name="Hamaji T."/>
            <person name="Toyoda A."/>
            <person name="Fujiyama A."/>
            <person name="Neme R."/>
            <person name="Noguchi H."/>
            <person name="Minakuchi Y."/>
            <person name="Suzuki M."/>
            <person name="Kawai-Toyooka H."/>
            <person name="Smith D.R."/>
            <person name="Sparks H."/>
            <person name="Anderson J."/>
            <person name="Bakaric R."/>
            <person name="Luria V."/>
            <person name="Karger A."/>
            <person name="Kirschner M.W."/>
            <person name="Durand P.M."/>
            <person name="Michod R.E."/>
            <person name="Nozaki H."/>
            <person name="Olson B.J."/>
        </authorList>
    </citation>
    <scope>NUCLEOTIDE SEQUENCE [LARGE SCALE GENOMIC DNA]</scope>
    <source>
        <strain evidence="4">NIES-2863</strain>
    </source>
</reference>
<dbReference type="InterPro" id="IPR009009">
    <property type="entry name" value="RlpA-like_DPBB"/>
</dbReference>
<proteinExistence type="predicted"/>
<dbReference type="SUPFAM" id="SSF50685">
    <property type="entry name" value="Barwin-like endoglucanases"/>
    <property type="match status" value="1"/>
</dbReference>
<dbReference type="Proteomes" id="UP000075714">
    <property type="component" value="Unassembled WGS sequence"/>
</dbReference>
<protein>
    <recommendedName>
        <fullName evidence="2">Expansin-like EG45 domain-containing protein</fullName>
    </recommendedName>
</protein>
<dbReference type="GO" id="GO:0009664">
    <property type="term" value="P:plant-type cell wall organization"/>
    <property type="evidence" value="ECO:0007669"/>
    <property type="project" value="InterPro"/>
</dbReference>
<evidence type="ECO:0000256" key="1">
    <source>
        <dbReference type="SAM" id="MobiDB-lite"/>
    </source>
</evidence>
<dbReference type="SMART" id="SM00837">
    <property type="entry name" value="DPBB_1"/>
    <property type="match status" value="1"/>
</dbReference>
<organism evidence="3 4">
    <name type="scientific">Gonium pectorale</name>
    <name type="common">Green alga</name>
    <dbReference type="NCBI Taxonomy" id="33097"/>
    <lineage>
        <taxon>Eukaryota</taxon>
        <taxon>Viridiplantae</taxon>
        <taxon>Chlorophyta</taxon>
        <taxon>core chlorophytes</taxon>
        <taxon>Chlorophyceae</taxon>
        <taxon>CS clade</taxon>
        <taxon>Chlamydomonadales</taxon>
        <taxon>Volvocaceae</taxon>
        <taxon>Gonium</taxon>
    </lineage>
</organism>
<evidence type="ECO:0000313" key="4">
    <source>
        <dbReference type="Proteomes" id="UP000075714"/>
    </source>
</evidence>
<evidence type="ECO:0000313" key="3">
    <source>
        <dbReference type="EMBL" id="KXZ56865.1"/>
    </source>
</evidence>
<dbReference type="InterPro" id="IPR036908">
    <property type="entry name" value="RlpA-like_sf"/>
</dbReference>
<dbReference type="EMBL" id="LSYV01000002">
    <property type="protein sequence ID" value="KXZ56865.1"/>
    <property type="molecule type" value="Genomic_DNA"/>
</dbReference>
<feature type="region of interest" description="Disordered" evidence="1">
    <location>
        <begin position="123"/>
        <end position="171"/>
    </location>
</feature>
<dbReference type="Gene3D" id="2.40.40.10">
    <property type="entry name" value="RlpA-like domain"/>
    <property type="match status" value="1"/>
</dbReference>
<dbReference type="AlphaFoldDB" id="A0A150H4B5"/>
<dbReference type="InterPro" id="IPR002963">
    <property type="entry name" value="Expansin"/>
</dbReference>